<evidence type="ECO:0000313" key="2">
    <source>
        <dbReference type="EMBL" id="KAK7679745.1"/>
    </source>
</evidence>
<feature type="compositionally biased region" description="Acidic residues" evidence="1">
    <location>
        <begin position="250"/>
        <end position="262"/>
    </location>
</feature>
<keyword evidence="3" id="KW-1185">Reference proteome</keyword>
<dbReference type="AlphaFoldDB" id="A0AAW0FL75"/>
<feature type="compositionally biased region" description="Acidic residues" evidence="1">
    <location>
        <begin position="1"/>
        <end position="23"/>
    </location>
</feature>
<feature type="compositionally biased region" description="Acidic residues" evidence="1">
    <location>
        <begin position="113"/>
        <end position="123"/>
    </location>
</feature>
<feature type="region of interest" description="Disordered" evidence="1">
    <location>
        <begin position="1"/>
        <end position="262"/>
    </location>
</feature>
<sequence length="262" mass="28713">MEDEIPEEIPEEGGFLPEEEGGTPEEGGFIPEEEGGFIPEEGGFIPEEGGTPEEGGFIPEEDGDGGFVVDNNHHSKGTNEDTEDLSFLQTIPDTHFKEDENGELVYDPREGEETPEILDEASNEEISLKNGQSPILATEDTQPKGIPEEKAEEHQAEVTDELSKPKADAWLHDAPLPNAPDTQDQSPDEVTNLPNEPLPEPLPQPLAQPLSHESSGELPNESPGEQLPDEEDLDEQEQLDPEELAKIAQEENELGFEYSDSD</sequence>
<protein>
    <submittedName>
        <fullName evidence="2">Uncharacterized protein</fullName>
    </submittedName>
</protein>
<feature type="compositionally biased region" description="Acidic residues" evidence="1">
    <location>
        <begin position="227"/>
        <end position="242"/>
    </location>
</feature>
<feature type="compositionally biased region" description="Pro residues" evidence="1">
    <location>
        <begin position="196"/>
        <end position="206"/>
    </location>
</feature>
<gene>
    <name evidence="2" type="ORF">QCA50_017247</name>
</gene>
<name>A0AAW0FL75_9APHY</name>
<evidence type="ECO:0000313" key="3">
    <source>
        <dbReference type="Proteomes" id="UP001385951"/>
    </source>
</evidence>
<proteinExistence type="predicted"/>
<organism evidence="2 3">
    <name type="scientific">Cerrena zonata</name>
    <dbReference type="NCBI Taxonomy" id="2478898"/>
    <lineage>
        <taxon>Eukaryota</taxon>
        <taxon>Fungi</taxon>
        <taxon>Dikarya</taxon>
        <taxon>Basidiomycota</taxon>
        <taxon>Agaricomycotina</taxon>
        <taxon>Agaricomycetes</taxon>
        <taxon>Polyporales</taxon>
        <taxon>Cerrenaceae</taxon>
        <taxon>Cerrena</taxon>
    </lineage>
</organism>
<feature type="compositionally biased region" description="Low complexity" evidence="1">
    <location>
        <begin position="26"/>
        <end position="58"/>
    </location>
</feature>
<feature type="compositionally biased region" description="Polar residues" evidence="1">
    <location>
        <begin position="180"/>
        <end position="189"/>
    </location>
</feature>
<reference evidence="2 3" key="1">
    <citation type="submission" date="2022-09" db="EMBL/GenBank/DDBJ databases">
        <authorList>
            <person name="Palmer J.M."/>
        </authorList>
    </citation>
    <scope>NUCLEOTIDE SEQUENCE [LARGE SCALE GENOMIC DNA]</scope>
    <source>
        <strain evidence="2 3">DSM 7382</strain>
    </source>
</reference>
<comment type="caution">
    <text evidence="2">The sequence shown here is derived from an EMBL/GenBank/DDBJ whole genome shotgun (WGS) entry which is preliminary data.</text>
</comment>
<dbReference type="Proteomes" id="UP001385951">
    <property type="component" value="Unassembled WGS sequence"/>
</dbReference>
<evidence type="ECO:0000256" key="1">
    <source>
        <dbReference type="SAM" id="MobiDB-lite"/>
    </source>
</evidence>
<accession>A0AAW0FL75</accession>
<dbReference type="EMBL" id="JASBNA010000056">
    <property type="protein sequence ID" value="KAK7679745.1"/>
    <property type="molecule type" value="Genomic_DNA"/>
</dbReference>
<feature type="compositionally biased region" description="Basic and acidic residues" evidence="1">
    <location>
        <begin position="146"/>
        <end position="171"/>
    </location>
</feature>